<dbReference type="InterPro" id="IPR011335">
    <property type="entry name" value="Restrct_endonuc-II-like"/>
</dbReference>
<dbReference type="EMBL" id="CARXXK010000683">
    <property type="protein sequence ID" value="CAI6371024.1"/>
    <property type="molecule type" value="Genomic_DNA"/>
</dbReference>
<dbReference type="InterPro" id="IPR011604">
    <property type="entry name" value="PDDEXK-like_dom_sf"/>
</dbReference>
<dbReference type="PANTHER" id="PTHR46609:SF8">
    <property type="entry name" value="YQAJ VIRAL RECOMBINASE DOMAIN-CONTAINING PROTEIN"/>
    <property type="match status" value="1"/>
</dbReference>
<sequence>MKEADRHTLERETMQQANSQRAQTSCKSTVYDILYNNPTSKSLIYGKQTEETALKCLELKINCKIQKCGLFIDKFIPYLAATPDGLIGSNSIAEIKCPYSVKDSDTLEQALQEKKLPYICEINGVYQLKKDNLYYFQIQGQMHITERHKCYFFIYTPEWTHLEIIHYDNVFWSTTMKKKLKLFYEECLLREIIDPQYSKRLLKSDIYEPAHIREYIENYKKIKNNKLGNK</sequence>
<evidence type="ECO:0000256" key="1">
    <source>
        <dbReference type="SAM" id="MobiDB-lite"/>
    </source>
</evidence>
<feature type="domain" description="YqaJ viral recombinase" evidence="2">
    <location>
        <begin position="37"/>
        <end position="147"/>
    </location>
</feature>
<evidence type="ECO:0000313" key="4">
    <source>
        <dbReference type="Proteomes" id="UP001160148"/>
    </source>
</evidence>
<dbReference type="Proteomes" id="UP001160148">
    <property type="component" value="Unassembled WGS sequence"/>
</dbReference>
<evidence type="ECO:0000259" key="2">
    <source>
        <dbReference type="Pfam" id="PF09588"/>
    </source>
</evidence>
<dbReference type="Gene3D" id="3.90.320.10">
    <property type="match status" value="1"/>
</dbReference>
<reference evidence="3 4" key="1">
    <citation type="submission" date="2023-01" db="EMBL/GenBank/DDBJ databases">
        <authorList>
            <person name="Whitehead M."/>
        </authorList>
    </citation>
    <scope>NUCLEOTIDE SEQUENCE [LARGE SCALE GENOMIC DNA]</scope>
</reference>
<comment type="caution">
    <text evidence="3">The sequence shown here is derived from an EMBL/GenBank/DDBJ whole genome shotgun (WGS) entry which is preliminary data.</text>
</comment>
<feature type="region of interest" description="Disordered" evidence="1">
    <location>
        <begin position="1"/>
        <end position="21"/>
    </location>
</feature>
<proteinExistence type="predicted"/>
<protein>
    <recommendedName>
        <fullName evidence="2">YqaJ viral recombinase domain-containing protein</fullName>
    </recommendedName>
</protein>
<accession>A0AAV0XQZ6</accession>
<evidence type="ECO:0000313" key="3">
    <source>
        <dbReference type="EMBL" id="CAI6371024.1"/>
    </source>
</evidence>
<keyword evidence="4" id="KW-1185">Reference proteome</keyword>
<dbReference type="InterPro" id="IPR019080">
    <property type="entry name" value="YqaJ_viral_recombinase"/>
</dbReference>
<dbReference type="CDD" id="cd22343">
    <property type="entry name" value="PDDEXK_lambda_exonuclease-like"/>
    <property type="match status" value="1"/>
</dbReference>
<dbReference type="InterPro" id="IPR051703">
    <property type="entry name" value="NF-kappa-B_Signaling_Reg"/>
</dbReference>
<feature type="compositionally biased region" description="Basic and acidic residues" evidence="1">
    <location>
        <begin position="1"/>
        <end position="13"/>
    </location>
</feature>
<dbReference type="AlphaFoldDB" id="A0AAV0XQZ6"/>
<dbReference type="GO" id="GO:0006281">
    <property type="term" value="P:DNA repair"/>
    <property type="evidence" value="ECO:0007669"/>
    <property type="project" value="UniProtKB-ARBA"/>
</dbReference>
<gene>
    <name evidence="3" type="ORF">MEUPH1_LOCUS25079</name>
</gene>
<dbReference type="PANTHER" id="PTHR46609">
    <property type="entry name" value="EXONUCLEASE, PHAGE-TYPE/RECB, C-TERMINAL DOMAIN-CONTAINING PROTEIN"/>
    <property type="match status" value="1"/>
</dbReference>
<name>A0AAV0XQZ6_9HEMI</name>
<organism evidence="3 4">
    <name type="scientific">Macrosiphum euphorbiae</name>
    <name type="common">potato aphid</name>
    <dbReference type="NCBI Taxonomy" id="13131"/>
    <lineage>
        <taxon>Eukaryota</taxon>
        <taxon>Metazoa</taxon>
        <taxon>Ecdysozoa</taxon>
        <taxon>Arthropoda</taxon>
        <taxon>Hexapoda</taxon>
        <taxon>Insecta</taxon>
        <taxon>Pterygota</taxon>
        <taxon>Neoptera</taxon>
        <taxon>Paraneoptera</taxon>
        <taxon>Hemiptera</taxon>
        <taxon>Sternorrhyncha</taxon>
        <taxon>Aphidomorpha</taxon>
        <taxon>Aphidoidea</taxon>
        <taxon>Aphididae</taxon>
        <taxon>Macrosiphini</taxon>
        <taxon>Macrosiphum</taxon>
    </lineage>
</organism>
<dbReference type="Pfam" id="PF09588">
    <property type="entry name" value="YqaJ"/>
    <property type="match status" value="1"/>
</dbReference>
<dbReference type="SUPFAM" id="SSF52980">
    <property type="entry name" value="Restriction endonuclease-like"/>
    <property type="match status" value="1"/>
</dbReference>